<evidence type="ECO:0000256" key="2">
    <source>
        <dbReference type="SAM" id="Phobius"/>
    </source>
</evidence>
<feature type="domain" description="Endonuclease/exonuclease/phosphatase" evidence="3">
    <location>
        <begin position="123"/>
        <end position="333"/>
    </location>
</feature>
<dbReference type="InterPro" id="IPR005135">
    <property type="entry name" value="Endo/exonuclease/phosphatase"/>
</dbReference>
<evidence type="ECO:0000256" key="1">
    <source>
        <dbReference type="SAM" id="MobiDB-lite"/>
    </source>
</evidence>
<reference evidence="5" key="1">
    <citation type="journal article" date="2019" name="Int. J. Syst. Evol. Microbiol.">
        <title>The Global Catalogue of Microorganisms (GCM) 10K type strain sequencing project: providing services to taxonomists for standard genome sequencing and annotation.</title>
        <authorList>
            <consortium name="The Broad Institute Genomics Platform"/>
            <consortium name="The Broad Institute Genome Sequencing Center for Infectious Disease"/>
            <person name="Wu L."/>
            <person name="Ma J."/>
        </authorList>
    </citation>
    <scope>NUCLEOTIDE SEQUENCE [LARGE SCALE GENOMIC DNA]</scope>
    <source>
        <strain evidence="5">JCM 3325</strain>
    </source>
</reference>
<dbReference type="EMBL" id="BAAARW010000044">
    <property type="protein sequence ID" value="GAA2456431.1"/>
    <property type="molecule type" value="Genomic_DNA"/>
</dbReference>
<keyword evidence="4" id="KW-0540">Nuclease</keyword>
<feature type="transmembrane region" description="Helical" evidence="2">
    <location>
        <begin position="89"/>
        <end position="108"/>
    </location>
</feature>
<feature type="transmembrane region" description="Helical" evidence="2">
    <location>
        <begin position="59"/>
        <end position="82"/>
    </location>
</feature>
<sequence>MTDMTAPEKQQAAPQTAASGERPARWRTVVAWAGVIGWGSWAVLRFAGGDRLPGIGAPAAPLLAMTPYVVAAAPIPVAVALLTRRRRAAVAAVVVAVALVAAVAPRAVSDDRPAARGPALRVMSVNLLFSEADPDELVKLVRDRNADVLSLQELRPEAVDRYERAGLNRLLPHKVVDARDGAAGSGLYSRHPLRELPPPGPTQFATPRAEFTLPGGPTVEITAVHPVPPISSAAYRQWRRDILLLPAAAPSAPGGRAPVRVLAGDFNATLDHATLRRLTSRGYADAADRAGAGLVPTWGLGQPRPPITIDHILVDRRCAVNGFTVHDVPGSDHRAVFADIRLP</sequence>
<dbReference type="Gene3D" id="3.60.10.10">
    <property type="entry name" value="Endonuclease/exonuclease/phosphatase"/>
    <property type="match status" value="1"/>
</dbReference>
<keyword evidence="2" id="KW-1133">Transmembrane helix</keyword>
<keyword evidence="2" id="KW-0472">Membrane</keyword>
<dbReference type="SUPFAM" id="SSF56219">
    <property type="entry name" value="DNase I-like"/>
    <property type="match status" value="1"/>
</dbReference>
<keyword evidence="2" id="KW-0812">Transmembrane</keyword>
<evidence type="ECO:0000259" key="3">
    <source>
        <dbReference type="Pfam" id="PF03372"/>
    </source>
</evidence>
<dbReference type="GO" id="GO:0004519">
    <property type="term" value="F:endonuclease activity"/>
    <property type="evidence" value="ECO:0007669"/>
    <property type="project" value="UniProtKB-KW"/>
</dbReference>
<gene>
    <name evidence="4" type="ORF">GCM10010191_89760</name>
</gene>
<dbReference type="Pfam" id="PF03372">
    <property type="entry name" value="Exo_endo_phos"/>
    <property type="match status" value="1"/>
</dbReference>
<feature type="transmembrane region" description="Helical" evidence="2">
    <location>
        <begin position="29"/>
        <end position="47"/>
    </location>
</feature>
<proteinExistence type="predicted"/>
<protein>
    <submittedName>
        <fullName evidence="4">Endonuclease/exonuclease/phosphatase family protein</fullName>
    </submittedName>
</protein>
<dbReference type="Proteomes" id="UP001501231">
    <property type="component" value="Unassembled WGS sequence"/>
</dbReference>
<evidence type="ECO:0000313" key="4">
    <source>
        <dbReference type="EMBL" id="GAA2456431.1"/>
    </source>
</evidence>
<name>A0ABP5XNJ3_9ACTN</name>
<keyword evidence="5" id="KW-1185">Reference proteome</keyword>
<evidence type="ECO:0000313" key="5">
    <source>
        <dbReference type="Proteomes" id="UP001501231"/>
    </source>
</evidence>
<comment type="caution">
    <text evidence="4">The sequence shown here is derived from an EMBL/GenBank/DDBJ whole genome shotgun (WGS) entry which is preliminary data.</text>
</comment>
<organism evidence="4 5">
    <name type="scientific">Actinomadura vinacea</name>
    <dbReference type="NCBI Taxonomy" id="115336"/>
    <lineage>
        <taxon>Bacteria</taxon>
        <taxon>Bacillati</taxon>
        <taxon>Actinomycetota</taxon>
        <taxon>Actinomycetes</taxon>
        <taxon>Streptosporangiales</taxon>
        <taxon>Thermomonosporaceae</taxon>
        <taxon>Actinomadura</taxon>
    </lineage>
</organism>
<keyword evidence="4" id="KW-0378">Hydrolase</keyword>
<dbReference type="InterPro" id="IPR036691">
    <property type="entry name" value="Endo/exonu/phosph_ase_sf"/>
</dbReference>
<accession>A0ABP5XNJ3</accession>
<keyword evidence="4" id="KW-0255">Endonuclease</keyword>
<feature type="region of interest" description="Disordered" evidence="1">
    <location>
        <begin position="1"/>
        <end position="20"/>
    </location>
</feature>